<feature type="compositionally biased region" description="Low complexity" evidence="6">
    <location>
        <begin position="330"/>
        <end position="342"/>
    </location>
</feature>
<dbReference type="CDD" id="cd14014">
    <property type="entry name" value="STKc_PknB_like"/>
    <property type="match status" value="1"/>
</dbReference>
<evidence type="ECO:0000256" key="1">
    <source>
        <dbReference type="ARBA" id="ARBA00022679"/>
    </source>
</evidence>
<evidence type="ECO:0000256" key="4">
    <source>
        <dbReference type="ARBA" id="ARBA00022840"/>
    </source>
</evidence>
<name>A0A5N6C2N5_9ACTN</name>
<dbReference type="Pfam" id="PF00069">
    <property type="entry name" value="Pkinase"/>
    <property type="match status" value="1"/>
</dbReference>
<dbReference type="PROSITE" id="PS00108">
    <property type="entry name" value="PROTEIN_KINASE_ST"/>
    <property type="match status" value="1"/>
</dbReference>
<feature type="region of interest" description="Disordered" evidence="6">
    <location>
        <begin position="309"/>
        <end position="356"/>
    </location>
</feature>
<keyword evidence="7" id="KW-1133">Transmembrane helix</keyword>
<dbReference type="EMBL" id="VDMA02000002">
    <property type="protein sequence ID" value="KAB8187027.1"/>
    <property type="molecule type" value="Genomic_DNA"/>
</dbReference>
<proteinExistence type="predicted"/>
<feature type="compositionally biased region" description="Low complexity" evidence="6">
    <location>
        <begin position="506"/>
        <end position="524"/>
    </location>
</feature>
<keyword evidence="1" id="KW-0808">Transferase</keyword>
<keyword evidence="4 5" id="KW-0067">ATP-binding</keyword>
<dbReference type="SUPFAM" id="SSF56112">
    <property type="entry name" value="Protein kinase-like (PK-like)"/>
    <property type="match status" value="1"/>
</dbReference>
<evidence type="ECO:0000313" key="9">
    <source>
        <dbReference type="EMBL" id="KAB8187027.1"/>
    </source>
</evidence>
<dbReference type="InterPro" id="IPR008271">
    <property type="entry name" value="Ser/Thr_kinase_AS"/>
</dbReference>
<dbReference type="Proteomes" id="UP000313066">
    <property type="component" value="Unassembled WGS sequence"/>
</dbReference>
<keyword evidence="7" id="KW-0472">Membrane</keyword>
<dbReference type="RefSeq" id="WP_139572815.1">
    <property type="nucleotide sequence ID" value="NZ_VDMA02000002.1"/>
</dbReference>
<keyword evidence="10" id="KW-1185">Reference proteome</keyword>
<dbReference type="PANTHER" id="PTHR43289:SF34">
    <property type="entry name" value="SERINE_THREONINE-PROTEIN KINASE YBDM-RELATED"/>
    <property type="match status" value="1"/>
</dbReference>
<dbReference type="GO" id="GO:0004674">
    <property type="term" value="F:protein serine/threonine kinase activity"/>
    <property type="evidence" value="ECO:0007669"/>
    <property type="project" value="TreeGrafter"/>
</dbReference>
<evidence type="ECO:0000256" key="3">
    <source>
        <dbReference type="ARBA" id="ARBA00022777"/>
    </source>
</evidence>
<feature type="compositionally biased region" description="Pro residues" evidence="6">
    <location>
        <begin position="530"/>
        <end position="542"/>
    </location>
</feature>
<gene>
    <name evidence="9" type="ORF">FH610_003460</name>
</gene>
<evidence type="ECO:0000256" key="2">
    <source>
        <dbReference type="ARBA" id="ARBA00022741"/>
    </source>
</evidence>
<reference evidence="9 10" key="1">
    <citation type="submission" date="2019-10" db="EMBL/GenBank/DDBJ databases">
        <title>Nonomuraea sp. nov., isolated from Phyllanthus amarus.</title>
        <authorList>
            <person name="Klykleung N."/>
            <person name="Tanasupawat S."/>
        </authorList>
    </citation>
    <scope>NUCLEOTIDE SEQUENCE [LARGE SCALE GENOMIC DNA]</scope>
    <source>
        <strain evidence="9 10">CR1-09</strain>
    </source>
</reference>
<evidence type="ECO:0000256" key="5">
    <source>
        <dbReference type="PROSITE-ProRule" id="PRU10141"/>
    </source>
</evidence>
<comment type="caution">
    <text evidence="9">The sequence shown here is derived from an EMBL/GenBank/DDBJ whole genome shotgun (WGS) entry which is preliminary data.</text>
</comment>
<dbReference type="PROSITE" id="PS00107">
    <property type="entry name" value="PROTEIN_KINASE_ATP"/>
    <property type="match status" value="1"/>
</dbReference>
<dbReference type="InterPro" id="IPR017441">
    <property type="entry name" value="Protein_kinase_ATP_BS"/>
</dbReference>
<organism evidence="9 10">
    <name type="scientific">Microbispora catharanthi</name>
    <dbReference type="NCBI Taxonomy" id="1712871"/>
    <lineage>
        <taxon>Bacteria</taxon>
        <taxon>Bacillati</taxon>
        <taxon>Actinomycetota</taxon>
        <taxon>Actinomycetes</taxon>
        <taxon>Streptosporangiales</taxon>
        <taxon>Streptosporangiaceae</taxon>
        <taxon>Microbispora</taxon>
    </lineage>
</organism>
<evidence type="ECO:0000256" key="7">
    <source>
        <dbReference type="SAM" id="Phobius"/>
    </source>
</evidence>
<dbReference type="Gene3D" id="1.10.510.10">
    <property type="entry name" value="Transferase(Phosphotransferase) domain 1"/>
    <property type="match status" value="1"/>
</dbReference>
<dbReference type="PROSITE" id="PS50011">
    <property type="entry name" value="PROTEIN_KINASE_DOM"/>
    <property type="match status" value="1"/>
</dbReference>
<keyword evidence="2 5" id="KW-0547">Nucleotide-binding</keyword>
<keyword evidence="7" id="KW-0812">Transmembrane</keyword>
<dbReference type="AlphaFoldDB" id="A0A5N6C2N5"/>
<dbReference type="PANTHER" id="PTHR43289">
    <property type="entry name" value="MITOGEN-ACTIVATED PROTEIN KINASE KINASE KINASE 20-RELATED"/>
    <property type="match status" value="1"/>
</dbReference>
<dbReference type="Gene3D" id="3.30.200.20">
    <property type="entry name" value="Phosphorylase Kinase, domain 1"/>
    <property type="match status" value="1"/>
</dbReference>
<accession>A0A5N6C2N5</accession>
<feature type="domain" description="Protein kinase" evidence="8">
    <location>
        <begin position="30"/>
        <end position="289"/>
    </location>
</feature>
<feature type="binding site" evidence="5">
    <location>
        <position position="58"/>
    </location>
    <ligand>
        <name>ATP</name>
        <dbReference type="ChEBI" id="CHEBI:30616"/>
    </ligand>
</feature>
<feature type="region of interest" description="Disordered" evidence="6">
    <location>
        <begin position="434"/>
        <end position="555"/>
    </location>
</feature>
<evidence type="ECO:0000256" key="6">
    <source>
        <dbReference type="SAM" id="MobiDB-lite"/>
    </source>
</evidence>
<keyword evidence="3 9" id="KW-0418">Kinase</keyword>
<feature type="transmembrane region" description="Helical" evidence="7">
    <location>
        <begin position="360"/>
        <end position="383"/>
    </location>
</feature>
<evidence type="ECO:0000313" key="10">
    <source>
        <dbReference type="Proteomes" id="UP000313066"/>
    </source>
</evidence>
<sequence>MARGGTASQNGMPPGVRPLTVGDPVVIGRYLLLGRLGSGGMGVVYLAEHPRGGYVALKTPHPVHLGDPTLRARFAEEVAFSRRVVPFCTAAVIEDGLDGERPYLVTEYVPGPGLSQVVAARGPLTPDLAYGVALGTAAALVATHEAGLVHRDLKPGNVLLSPRGPFVIDFGIARDLDVAMAHTQAGQIMGSPGWVAPERLRGHHAIPASDVFSWGCLVAFAATGLHPFGAGDLDVLTRRILVEEPRIDAVPKLLRGGVAAALRREPADRPDAAWLLASLLAAGGVHVTADPRRAVAAVLDEIWQPVPHPAGITSGRAAQGQRRRGRDSQEAAQGSAQGSAQGPTQGRAARRRAARSRAQVSHAGFAALATVTIAAVTVVAAGAGSAHMESTADPPPVLPVVIPGEDSALPPEDVLGTARPPVVPIVDGARPRVTVTATRTMPPPGPVRGPVTEDGGWTSPTPSPSAAGVTLRPPAGGHCVSGRPRDCRSTRPSPPGHPGHPGQPGQPGQTGSPIPPSGISQEPQWGDGESPPPSPSTPPESQPPSVVATPAPSIP</sequence>
<dbReference type="GO" id="GO:0005524">
    <property type="term" value="F:ATP binding"/>
    <property type="evidence" value="ECO:0007669"/>
    <property type="project" value="UniProtKB-UniRule"/>
</dbReference>
<dbReference type="InterPro" id="IPR000719">
    <property type="entry name" value="Prot_kinase_dom"/>
</dbReference>
<protein>
    <submittedName>
        <fullName evidence="9">Protein kinase</fullName>
    </submittedName>
</protein>
<dbReference type="InterPro" id="IPR011009">
    <property type="entry name" value="Kinase-like_dom_sf"/>
</dbReference>
<evidence type="ECO:0000259" key="8">
    <source>
        <dbReference type="PROSITE" id="PS50011"/>
    </source>
</evidence>
<dbReference type="SMART" id="SM00220">
    <property type="entry name" value="S_TKc"/>
    <property type="match status" value="1"/>
</dbReference>